<keyword evidence="2" id="KW-1185">Reference proteome</keyword>
<evidence type="ECO:0000313" key="1">
    <source>
        <dbReference type="EMBL" id="KAG5653677.1"/>
    </source>
</evidence>
<dbReference type="Proteomes" id="UP000717328">
    <property type="component" value="Unassembled WGS sequence"/>
</dbReference>
<sequence>MATPLSTPLPSPLQSGVYVIRNEGTKQAVGATKVSHLVGTLPIRSTDDTSVRPDMKFNITRLENQKYTIEVEGFPVVAINGHVVALANPKVHVEWDITPLHFVPSTRAVFA</sequence>
<dbReference type="GO" id="GO:0004867">
    <property type="term" value="F:serine-type endopeptidase inhibitor activity"/>
    <property type="evidence" value="ECO:0007669"/>
    <property type="project" value="InterPro"/>
</dbReference>
<dbReference type="EMBL" id="JABCKI010000039">
    <property type="protein sequence ID" value="KAG5653677.1"/>
    <property type="molecule type" value="Genomic_DNA"/>
</dbReference>
<dbReference type="Pfam" id="PF16850">
    <property type="entry name" value="Inhibitor_I66"/>
    <property type="match status" value="1"/>
</dbReference>
<dbReference type="Gene3D" id="2.80.10.50">
    <property type="match status" value="1"/>
</dbReference>
<reference evidence="1" key="1">
    <citation type="submission" date="2021-02" db="EMBL/GenBank/DDBJ databases">
        <authorList>
            <person name="Nieuwenhuis M."/>
            <person name="Van De Peppel L.J.J."/>
        </authorList>
    </citation>
    <scope>NUCLEOTIDE SEQUENCE</scope>
    <source>
        <strain evidence="1">D49</strain>
    </source>
</reference>
<organism evidence="1 2">
    <name type="scientific">Sphagnurus paluster</name>
    <dbReference type="NCBI Taxonomy" id="117069"/>
    <lineage>
        <taxon>Eukaryota</taxon>
        <taxon>Fungi</taxon>
        <taxon>Dikarya</taxon>
        <taxon>Basidiomycota</taxon>
        <taxon>Agaricomycotina</taxon>
        <taxon>Agaricomycetes</taxon>
        <taxon>Agaricomycetidae</taxon>
        <taxon>Agaricales</taxon>
        <taxon>Tricholomatineae</taxon>
        <taxon>Lyophyllaceae</taxon>
        <taxon>Sphagnurus</taxon>
    </lineage>
</organism>
<name>A0A9P7GV77_9AGAR</name>
<evidence type="ECO:0000313" key="2">
    <source>
        <dbReference type="Proteomes" id="UP000717328"/>
    </source>
</evidence>
<accession>A0A9P7GV77</accession>
<dbReference type="InterPro" id="IPR031755">
    <property type="entry name" value="Inhibitor_I66"/>
</dbReference>
<comment type="caution">
    <text evidence="1">The sequence shown here is derived from an EMBL/GenBank/DDBJ whole genome shotgun (WGS) entry which is preliminary data.</text>
</comment>
<protein>
    <submittedName>
        <fullName evidence="1">Uncharacterized protein</fullName>
    </submittedName>
</protein>
<dbReference type="AlphaFoldDB" id="A0A9P7GV77"/>
<proteinExistence type="predicted"/>
<gene>
    <name evidence="1" type="ORF">H0H81_011429</name>
</gene>
<reference evidence="1" key="2">
    <citation type="submission" date="2021-10" db="EMBL/GenBank/DDBJ databases">
        <title>Phylogenomics reveals ancestral predisposition of the termite-cultivated fungus Termitomyces towards a domesticated lifestyle.</title>
        <authorList>
            <person name="Auxier B."/>
            <person name="Grum-Grzhimaylo A."/>
            <person name="Cardenas M.E."/>
            <person name="Lodge J.D."/>
            <person name="Laessoe T."/>
            <person name="Pedersen O."/>
            <person name="Smith M.E."/>
            <person name="Kuyper T.W."/>
            <person name="Franco-Molano E.A."/>
            <person name="Baroni T.J."/>
            <person name="Aanen D.K."/>
        </authorList>
    </citation>
    <scope>NUCLEOTIDE SEQUENCE</scope>
    <source>
        <strain evidence="1">D49</strain>
    </source>
</reference>